<accession>A0A242K2Q0</accession>
<dbReference type="EMBL" id="CP147247">
    <property type="protein sequence ID" value="WYJ91586.1"/>
    <property type="molecule type" value="Genomic_DNA"/>
</dbReference>
<comment type="catalytic activity">
    <reaction evidence="3">
        <text>Cleavage of hydrophobic, N-terminal signal or leader sequences from secreted and periplasmic proteins.</text>
        <dbReference type="EC" id="3.4.21.89"/>
    </reaction>
</comment>
<feature type="transmembrane region" description="Helical" evidence="3">
    <location>
        <begin position="76"/>
        <end position="100"/>
    </location>
</feature>
<reference evidence="7" key="2">
    <citation type="submission" date="2017-05" db="EMBL/GenBank/DDBJ databases">
        <authorList>
            <consortium name="The Broad Institute Genomics Platform"/>
            <consortium name="The Broad Institute Genomic Center for Infectious Diseases"/>
            <person name="Earl A."/>
            <person name="Manson A."/>
            <person name="Schwartman J."/>
            <person name="Gilmore M."/>
            <person name="Abouelleil A."/>
            <person name="Cao P."/>
            <person name="Chapman S."/>
            <person name="Cusick C."/>
            <person name="Shea T."/>
            <person name="Young S."/>
            <person name="Neafsey D."/>
            <person name="Nusbaum C."/>
            <person name="Birren B."/>
        </authorList>
    </citation>
    <scope>NUCLEOTIDE SEQUENCE</scope>
    <source>
        <strain evidence="7">9E7_DIV0242</strain>
    </source>
</reference>
<dbReference type="Gene3D" id="2.10.109.10">
    <property type="entry name" value="Umud Fragment, subunit A"/>
    <property type="match status" value="1"/>
</dbReference>
<keyword evidence="3" id="KW-0378">Hydrolase</keyword>
<dbReference type="Proteomes" id="UP000195141">
    <property type="component" value="Chromosome"/>
</dbReference>
<keyword evidence="8" id="KW-1185">Reference proteome</keyword>
<keyword evidence="3" id="KW-0812">Transmembrane</keyword>
<dbReference type="AlphaFoldDB" id="A0A242K2Q0"/>
<organism evidence="6">
    <name type="scientific">Candidatus Enterococcus clewellii</name>
    <dbReference type="NCBI Taxonomy" id="1834193"/>
    <lineage>
        <taxon>Bacteria</taxon>
        <taxon>Bacillati</taxon>
        <taxon>Bacillota</taxon>
        <taxon>Bacilli</taxon>
        <taxon>Lactobacillales</taxon>
        <taxon>Enterococcaceae</taxon>
        <taxon>Enterococcus</taxon>
    </lineage>
</organism>
<dbReference type="SUPFAM" id="SSF51306">
    <property type="entry name" value="LexA/Signal peptidase"/>
    <property type="match status" value="1"/>
</dbReference>
<evidence type="ECO:0000256" key="3">
    <source>
        <dbReference type="RuleBase" id="RU362042"/>
    </source>
</evidence>
<keyword evidence="3" id="KW-0645">Protease</keyword>
<dbReference type="GO" id="GO:0005886">
    <property type="term" value="C:plasma membrane"/>
    <property type="evidence" value="ECO:0007669"/>
    <property type="project" value="UniProtKB-SubCell"/>
</dbReference>
<comment type="subcellular location">
    <subcellularLocation>
        <location evidence="1">Cell membrane</location>
        <topology evidence="1">Single-pass type II membrane protein</topology>
    </subcellularLocation>
    <subcellularLocation>
        <location evidence="3">Membrane</location>
        <topology evidence="3">Single-pass type II membrane protein</topology>
    </subcellularLocation>
</comment>
<evidence type="ECO:0000259" key="5">
    <source>
        <dbReference type="Pfam" id="PF10502"/>
    </source>
</evidence>
<dbReference type="EC" id="3.4.21.89" evidence="3"/>
<feature type="compositionally biased region" description="Basic residues" evidence="4">
    <location>
        <begin position="52"/>
        <end position="67"/>
    </location>
</feature>
<evidence type="ECO:0000313" key="8">
    <source>
        <dbReference type="Proteomes" id="UP000195141"/>
    </source>
</evidence>
<dbReference type="EMBL" id="NGMM01000007">
    <property type="protein sequence ID" value="OTP11554.1"/>
    <property type="molecule type" value="Genomic_DNA"/>
</dbReference>
<dbReference type="PANTHER" id="PTHR43390:SF1">
    <property type="entry name" value="CHLOROPLAST PROCESSING PEPTIDASE"/>
    <property type="match status" value="1"/>
</dbReference>
<sequence length="249" mass="29285">MKKNEKRARKRARISETAEYPIITTKEKKAKKRKRNLSKKKRISSVEDSRHSTKQVVRRKRKKRKIGRKKKIKKTFFQLGASLVLTAGVVYLISLFTFTIHRTEGYMMNPAAADGDVVFVNKRQAIRRFDLVLIKDEEEDTLSIRRVIGLPLERVFYKNDELFINDVYQVERFLEKKQYDSHQMGMILTKDFTLSQVIGEEVIPKEEYFVLGDNRIYARDSRDYGTVKKSQIVGVVKMRLFPFHKMSGL</sequence>
<dbReference type="PANTHER" id="PTHR43390">
    <property type="entry name" value="SIGNAL PEPTIDASE I"/>
    <property type="match status" value="1"/>
</dbReference>
<evidence type="ECO:0000313" key="6">
    <source>
        <dbReference type="EMBL" id="OTP11554.1"/>
    </source>
</evidence>
<gene>
    <name evidence="7" type="ORF">A5888_003354</name>
    <name evidence="6" type="ORF">A5888_003653</name>
</gene>
<dbReference type="InterPro" id="IPR019533">
    <property type="entry name" value="Peptidase_S26"/>
</dbReference>
<dbReference type="InterPro" id="IPR036286">
    <property type="entry name" value="LexA/Signal_pep-like_sf"/>
</dbReference>
<dbReference type="NCBIfam" id="TIGR02227">
    <property type="entry name" value="sigpep_I_bact"/>
    <property type="match status" value="1"/>
</dbReference>
<reference evidence="7" key="3">
    <citation type="submission" date="2024-03" db="EMBL/GenBank/DDBJ databases">
        <title>The Genome Sequence of Enterococcus sp. DIV0242b.</title>
        <authorList>
            <consortium name="The Broad Institute Genomics Platform"/>
            <consortium name="The Broad Institute Microbial Omics Core"/>
            <consortium name="The Broad Institute Genomic Center for Infectious Diseases"/>
            <person name="Earl A."/>
            <person name="Manson A."/>
            <person name="Gilmore M."/>
            <person name="Schwartman J."/>
            <person name="Shea T."/>
            <person name="Abouelleil A."/>
            <person name="Cao P."/>
            <person name="Chapman S."/>
            <person name="Cusick C."/>
            <person name="Young S."/>
            <person name="Neafsey D."/>
            <person name="Nusbaum C."/>
            <person name="Birren B."/>
        </authorList>
    </citation>
    <scope>NUCLEOTIDE SEQUENCE</scope>
    <source>
        <strain evidence="7">9E7_DIV0242</strain>
    </source>
</reference>
<dbReference type="GO" id="GO:0006465">
    <property type="term" value="P:signal peptide processing"/>
    <property type="evidence" value="ECO:0007669"/>
    <property type="project" value="InterPro"/>
</dbReference>
<feature type="region of interest" description="Disordered" evidence="4">
    <location>
        <begin position="25"/>
        <end position="67"/>
    </location>
</feature>
<keyword evidence="3" id="KW-0472">Membrane</keyword>
<comment type="similarity">
    <text evidence="2 3">Belongs to the peptidase S26 family.</text>
</comment>
<evidence type="ECO:0000256" key="1">
    <source>
        <dbReference type="ARBA" id="ARBA00004401"/>
    </source>
</evidence>
<dbReference type="GO" id="GO:0009003">
    <property type="term" value="F:signal peptidase activity"/>
    <property type="evidence" value="ECO:0007669"/>
    <property type="project" value="UniProtKB-EC"/>
</dbReference>
<feature type="compositionally biased region" description="Basic residues" evidence="4">
    <location>
        <begin position="28"/>
        <end position="43"/>
    </location>
</feature>
<evidence type="ECO:0000256" key="4">
    <source>
        <dbReference type="SAM" id="MobiDB-lite"/>
    </source>
</evidence>
<dbReference type="InterPro" id="IPR000223">
    <property type="entry name" value="Pept_S26A_signal_pept_1"/>
</dbReference>
<keyword evidence="3" id="KW-1133">Transmembrane helix</keyword>
<name>A0A242K2Q0_9ENTE</name>
<feature type="domain" description="Peptidase S26" evidence="5">
    <location>
        <begin position="79"/>
        <end position="240"/>
    </location>
</feature>
<reference evidence="6" key="1">
    <citation type="submission" date="2017-05" db="EMBL/GenBank/DDBJ databases">
        <title>The Genome Sequence of Enterococcus sp. 9E7_DIV0242.</title>
        <authorList>
            <consortium name="The Broad Institute Genomics Platform"/>
            <consortium name="The Broad Institute Genomic Center for Infectious Diseases"/>
            <person name="Earl A."/>
            <person name="Manson A."/>
            <person name="Schwartman J."/>
            <person name="Gilmore M."/>
            <person name="Abouelleil A."/>
            <person name="Cao P."/>
            <person name="Chapman S."/>
            <person name="Cusick C."/>
            <person name="Shea T."/>
            <person name="Young S."/>
            <person name="Neafsey D."/>
            <person name="Nusbaum C."/>
            <person name="Birren B."/>
        </authorList>
    </citation>
    <scope>NUCLEOTIDE SEQUENCE [LARGE SCALE GENOMIC DNA]</scope>
    <source>
        <strain evidence="6">9E7_DIV0242</strain>
    </source>
</reference>
<evidence type="ECO:0000256" key="2">
    <source>
        <dbReference type="ARBA" id="ARBA00009370"/>
    </source>
</evidence>
<proteinExistence type="inferred from homology"/>
<dbReference type="PRINTS" id="PR00727">
    <property type="entry name" value="LEADERPTASE"/>
</dbReference>
<protein>
    <recommendedName>
        <fullName evidence="3">Signal peptidase I</fullName>
        <ecNumber evidence="3">3.4.21.89</ecNumber>
    </recommendedName>
</protein>
<dbReference type="GO" id="GO:0004252">
    <property type="term" value="F:serine-type endopeptidase activity"/>
    <property type="evidence" value="ECO:0007669"/>
    <property type="project" value="InterPro"/>
</dbReference>
<evidence type="ECO:0000313" key="7">
    <source>
        <dbReference type="EMBL" id="WYJ91586.1"/>
    </source>
</evidence>
<dbReference type="OrthoDB" id="2188996at2"/>
<dbReference type="RefSeq" id="WP_086350639.1">
    <property type="nucleotide sequence ID" value="NZ_CP147247.1"/>
</dbReference>
<dbReference type="Pfam" id="PF10502">
    <property type="entry name" value="Peptidase_S26"/>
    <property type="match status" value="1"/>
</dbReference>
<dbReference type="CDD" id="cd06530">
    <property type="entry name" value="S26_SPase_I"/>
    <property type="match status" value="1"/>
</dbReference>